<protein>
    <recommendedName>
        <fullName evidence="2">NADH:ubiquinone reductase (non-electrogenic)</fullName>
        <ecNumber evidence="2">1.6.5.9</ecNumber>
    </recommendedName>
</protein>
<evidence type="ECO:0000256" key="6">
    <source>
        <dbReference type="ARBA" id="ARBA00023002"/>
    </source>
</evidence>
<organism evidence="12 13">
    <name type="scientific">Taibaiella soli</name>
    <dbReference type="NCBI Taxonomy" id="1649169"/>
    <lineage>
        <taxon>Bacteria</taxon>
        <taxon>Pseudomonadati</taxon>
        <taxon>Bacteroidota</taxon>
        <taxon>Chitinophagia</taxon>
        <taxon>Chitinophagales</taxon>
        <taxon>Chitinophagaceae</taxon>
        <taxon>Taibaiella</taxon>
    </lineage>
</organism>
<dbReference type="PRINTS" id="PR00411">
    <property type="entry name" value="PNDRDTASEI"/>
</dbReference>
<keyword evidence="4" id="KW-0274">FAD</keyword>
<dbReference type="AlphaFoldDB" id="A0A2W2ATW6"/>
<keyword evidence="5" id="KW-0809">Transit peptide</keyword>
<dbReference type="InterPro" id="IPR023753">
    <property type="entry name" value="FAD/NAD-binding_dom"/>
</dbReference>
<dbReference type="OrthoDB" id="9781621at2"/>
<keyword evidence="9" id="KW-0472">Membrane</keyword>
<sequence>MDKRRIVILGAGFAGLQLARRIKNSEYEITLIDQYNFHQFQPLFYQVATARLEPSSISFPLRKVFQKKENVHIRIGKVTNINTNNQVVYTDVAGYFPYDYLVIATGCTSNFFGNKNLEKYAFPMKSSTEAIALRNRILLNFEEALNADEEETKRIMNIVVAGGGPTGVELAGALAEMKKNVLPKDYPDMDFSKLTIYLVEGSPHTLLAMSEASQKKSQEYLEKLGVQVWTNALVKDYDGRKVEMQDGRTIDTHNLIWAAGVSGNVPPGIPKEPVVRGNRLKVDEMSQVDGLKNVFAIGDIAYMETKDWPKGHPQLANVAIKQAAHLAGNLKHLLHDKKMEPFTYKNPGTMATVGKRKAVVDLPWVSFQGVFAWLTWMFLHLMLIVSVKNRLIIFINWAISYFTNDTTLRLILLPTKKEVELAKEYKELPADA</sequence>
<evidence type="ECO:0000256" key="1">
    <source>
        <dbReference type="ARBA" id="ARBA00005272"/>
    </source>
</evidence>
<evidence type="ECO:0000256" key="5">
    <source>
        <dbReference type="ARBA" id="ARBA00022946"/>
    </source>
</evidence>
<keyword evidence="13" id="KW-1185">Reference proteome</keyword>
<keyword evidence="7" id="KW-0520">NAD</keyword>
<comment type="similarity">
    <text evidence="1">Belongs to the NADH dehydrogenase family.</text>
</comment>
<evidence type="ECO:0000256" key="9">
    <source>
        <dbReference type="SAM" id="Phobius"/>
    </source>
</evidence>
<comment type="caution">
    <text evidence="12">The sequence shown here is derived from an EMBL/GenBank/DDBJ whole genome shotgun (WGS) entry which is preliminary data.</text>
</comment>
<dbReference type="RefSeq" id="WP_111000550.1">
    <property type="nucleotide sequence ID" value="NZ_QKTW01000025.1"/>
</dbReference>
<dbReference type="EMBL" id="QKTW01000025">
    <property type="protein sequence ID" value="PZF71404.1"/>
    <property type="molecule type" value="Genomic_DNA"/>
</dbReference>
<dbReference type="SUPFAM" id="SSF51905">
    <property type="entry name" value="FAD/NAD(P)-binding domain"/>
    <property type="match status" value="2"/>
</dbReference>
<comment type="catalytic activity">
    <reaction evidence="8">
        <text>a quinone + NADH + H(+) = a quinol + NAD(+)</text>
        <dbReference type="Rhea" id="RHEA:46160"/>
        <dbReference type="ChEBI" id="CHEBI:15378"/>
        <dbReference type="ChEBI" id="CHEBI:24646"/>
        <dbReference type="ChEBI" id="CHEBI:57540"/>
        <dbReference type="ChEBI" id="CHEBI:57945"/>
        <dbReference type="ChEBI" id="CHEBI:132124"/>
        <dbReference type="EC" id="1.6.5.9"/>
    </reaction>
</comment>
<dbReference type="Proteomes" id="UP000248745">
    <property type="component" value="Unassembled WGS sequence"/>
</dbReference>
<evidence type="ECO:0000256" key="3">
    <source>
        <dbReference type="ARBA" id="ARBA00022630"/>
    </source>
</evidence>
<name>A0A2W2ATW6_9BACT</name>
<dbReference type="Pfam" id="PF07992">
    <property type="entry name" value="Pyr_redox_2"/>
    <property type="match status" value="1"/>
</dbReference>
<dbReference type="EC" id="1.6.5.9" evidence="2"/>
<evidence type="ECO:0000256" key="2">
    <source>
        <dbReference type="ARBA" id="ARBA00012637"/>
    </source>
</evidence>
<dbReference type="InterPro" id="IPR054585">
    <property type="entry name" value="NDH2-like_C"/>
</dbReference>
<keyword evidence="9" id="KW-0812">Transmembrane</keyword>
<accession>A0A2W2ATW6</accession>
<dbReference type="PANTHER" id="PTHR43706">
    <property type="entry name" value="NADH DEHYDROGENASE"/>
    <property type="match status" value="1"/>
</dbReference>
<gene>
    <name evidence="12" type="ORF">DN068_19130</name>
</gene>
<evidence type="ECO:0000256" key="8">
    <source>
        <dbReference type="ARBA" id="ARBA00047599"/>
    </source>
</evidence>
<dbReference type="Gene3D" id="3.50.50.100">
    <property type="match status" value="1"/>
</dbReference>
<keyword evidence="9" id="KW-1133">Transmembrane helix</keyword>
<dbReference type="PANTHER" id="PTHR43706:SF47">
    <property type="entry name" value="EXTERNAL NADH-UBIQUINONE OXIDOREDUCTASE 1, MITOCHONDRIAL-RELATED"/>
    <property type="match status" value="1"/>
</dbReference>
<proteinExistence type="inferred from homology"/>
<feature type="domain" description="FAD/NAD(P)-binding" evidence="10">
    <location>
        <begin position="5"/>
        <end position="323"/>
    </location>
</feature>
<evidence type="ECO:0000259" key="11">
    <source>
        <dbReference type="Pfam" id="PF22366"/>
    </source>
</evidence>
<dbReference type="InterPro" id="IPR036188">
    <property type="entry name" value="FAD/NAD-bd_sf"/>
</dbReference>
<keyword evidence="3" id="KW-0285">Flavoprotein</keyword>
<dbReference type="PRINTS" id="PR00368">
    <property type="entry name" value="FADPNR"/>
</dbReference>
<evidence type="ECO:0000313" key="13">
    <source>
        <dbReference type="Proteomes" id="UP000248745"/>
    </source>
</evidence>
<feature type="transmembrane region" description="Helical" evidence="9">
    <location>
        <begin position="364"/>
        <end position="385"/>
    </location>
</feature>
<keyword evidence="6" id="KW-0560">Oxidoreductase</keyword>
<dbReference type="Pfam" id="PF22366">
    <property type="entry name" value="NDH2_C"/>
    <property type="match status" value="1"/>
</dbReference>
<dbReference type="GO" id="GO:0050136">
    <property type="term" value="F:NADH dehydrogenase (quinone) (non-electrogenic) activity"/>
    <property type="evidence" value="ECO:0007669"/>
    <property type="project" value="UniProtKB-EC"/>
</dbReference>
<evidence type="ECO:0000259" key="10">
    <source>
        <dbReference type="Pfam" id="PF07992"/>
    </source>
</evidence>
<evidence type="ECO:0000313" key="12">
    <source>
        <dbReference type="EMBL" id="PZF71404.1"/>
    </source>
</evidence>
<feature type="domain" description="External alternative NADH-ubiquinone oxidoreductase-like C-terminal" evidence="11">
    <location>
        <begin position="348"/>
        <end position="402"/>
    </location>
</feature>
<dbReference type="InterPro" id="IPR045024">
    <property type="entry name" value="NDH-2"/>
</dbReference>
<evidence type="ECO:0000256" key="7">
    <source>
        <dbReference type="ARBA" id="ARBA00023027"/>
    </source>
</evidence>
<reference evidence="12 13" key="1">
    <citation type="submission" date="2018-06" db="EMBL/GenBank/DDBJ databases">
        <title>Mucibacter soli gen. nov., sp. nov., a new member of the family Chitinophagaceae producing mucin.</title>
        <authorList>
            <person name="Kim M.-K."/>
            <person name="Park S."/>
            <person name="Kim T.-S."/>
            <person name="Joung Y."/>
            <person name="Han J.-H."/>
            <person name="Kim S.B."/>
        </authorList>
    </citation>
    <scope>NUCLEOTIDE SEQUENCE [LARGE SCALE GENOMIC DNA]</scope>
    <source>
        <strain evidence="12 13">R1-15</strain>
    </source>
</reference>
<evidence type="ECO:0000256" key="4">
    <source>
        <dbReference type="ARBA" id="ARBA00022827"/>
    </source>
</evidence>